<protein>
    <submittedName>
        <fullName evidence="2">Uncharacterized protein</fullName>
    </submittedName>
</protein>
<dbReference type="Proteomes" id="UP000319483">
    <property type="component" value="Unassembled WGS sequence"/>
</dbReference>
<sequence length="213" mass="24563">MSIHINMIKIAVILFVLFCSSAATADKLALIQSLTLCNPNFFKEVYANKSELQKYTNIRTFDKNKAYISVENRTDTNKNYTYFKIPMTYKNLTIKGYYDSAMDLGKMGKYYFWGFIIDNDINEIKDTLNFIDWKNMEDNLLYIANPMIRNINDEIHVWNENTGTVVGVKTIPAPDTTEKLLLLEKGANMNLLICSIQGIVTVELLKQERPDIK</sequence>
<gene>
    <name evidence="2" type="ORF">FPQ15_07365</name>
</gene>
<accession>A0A556SC43</accession>
<evidence type="ECO:0000256" key="1">
    <source>
        <dbReference type="SAM" id="SignalP"/>
    </source>
</evidence>
<proteinExistence type="predicted"/>
<name>A0A556SC43_9GAMM</name>
<feature type="signal peptide" evidence="1">
    <location>
        <begin position="1"/>
        <end position="25"/>
    </location>
</feature>
<feature type="chain" id="PRO_5022064137" evidence="1">
    <location>
        <begin position="26"/>
        <end position="213"/>
    </location>
</feature>
<reference evidence="2 3" key="1">
    <citation type="submission" date="2019-07" db="EMBL/GenBank/DDBJ databases">
        <title>Gilliamella genomes.</title>
        <authorList>
            <person name="Zheng H."/>
        </authorList>
    </citation>
    <scope>NUCLEOTIDE SEQUENCE [LARGE SCALE GENOMIC DNA]</scope>
    <source>
        <strain evidence="2 3">W8127</strain>
    </source>
</reference>
<dbReference type="AlphaFoldDB" id="A0A556SC43"/>
<evidence type="ECO:0000313" key="3">
    <source>
        <dbReference type="Proteomes" id="UP000319483"/>
    </source>
</evidence>
<evidence type="ECO:0000313" key="2">
    <source>
        <dbReference type="EMBL" id="TSJ98668.1"/>
    </source>
</evidence>
<dbReference type="EMBL" id="VMHM01000009">
    <property type="protein sequence ID" value="TSJ98668.1"/>
    <property type="molecule type" value="Genomic_DNA"/>
</dbReference>
<dbReference type="RefSeq" id="WP_144091963.1">
    <property type="nucleotide sequence ID" value="NZ_CAMLBV010000001.1"/>
</dbReference>
<comment type="caution">
    <text evidence="2">The sequence shown here is derived from an EMBL/GenBank/DDBJ whole genome shotgun (WGS) entry which is preliminary data.</text>
</comment>
<organism evidence="2 3">
    <name type="scientific">Gilliamella apicola</name>
    <dbReference type="NCBI Taxonomy" id="1196095"/>
    <lineage>
        <taxon>Bacteria</taxon>
        <taxon>Pseudomonadati</taxon>
        <taxon>Pseudomonadota</taxon>
        <taxon>Gammaproteobacteria</taxon>
        <taxon>Orbales</taxon>
        <taxon>Orbaceae</taxon>
        <taxon>Gilliamella</taxon>
    </lineage>
</organism>
<keyword evidence="1" id="KW-0732">Signal</keyword>